<accession>A0A4Z1KSE3</accession>
<keyword evidence="4" id="KW-1185">Reference proteome</keyword>
<dbReference type="Pfam" id="PF00350">
    <property type="entry name" value="Dynamin_N"/>
    <property type="match status" value="1"/>
</dbReference>
<sequence length="781" mass="88592">MASSNSPNPLSPRKILPLPSRPRNRPTSKNRQSSDPRSSSSIEADEHAATRESSKDERTAADHQIERSDSPKSQDDSMSVTTLLVSRVRTESAVTPKTLEKEGTQDTPTRNANLKPVATPDHELLQPLHTLETETKLQQAMAQKIFLKSWKTLTIHFPLMALKCGVVPPRKSATPEDRPKVHLLIANYRTKTRLKTKRHQSSPIFTQEFQTIAILGALGEGKSSIINSLLHVTELARTSDEGSACTSVVTEYRQMKNSTLEPFSIEVEYLSKPERQEMVEELLLNYRQILLPDSDNEGNAHDSAERPRIERESAVAWSALEALFSQQEEFDVSFLSDNSKGSFERIKSKLLELMHKIKFPVDSESGLWKASAHTSDECQELTSVFMEDKLWPFTKIIRVYLDAEVLKTGVVLADLPGLQDTNLARVRATQKYLQSCDHVFIATKISRAITDTTLKSALYSELKRHVPLAWEESGGTNINFKLAVICTRSDDINPKTAKRTFVGDGKEISLMDLNSIDKDIENAKRKGEKSLKEKLERKLNTHCVRQGNDSWIAAKASFSWRLMKQAAPIRDLGNQLQIETLAPGTTSFSLNARDERHITLDETDSLRTDRPGLERYQLNRDAAIGGHSYDFAELYMEHREWQEQAKKVNQRLNNYVWQTTNLRENPELMHEIHALIELVEALMHERDERGIKFEIALHARKLADEEDAELRQNDGSSSDTPVEVEPRTTITTANMVEWFETISELWEEDRQTVASIHDPYYAVRNGEYPNIQEALEDAVSL</sequence>
<reference evidence="3 4" key="1">
    <citation type="submission" date="2017-12" db="EMBL/GenBank/DDBJ databases">
        <title>Comparative genomics of Botrytis spp.</title>
        <authorList>
            <person name="Valero-Jimenez C.A."/>
            <person name="Tapia P."/>
            <person name="Veloso J."/>
            <person name="Silva-Moreno E."/>
            <person name="Staats M."/>
            <person name="Valdes J.H."/>
            <person name="Van Kan J.A.L."/>
        </authorList>
    </citation>
    <scope>NUCLEOTIDE SEQUENCE [LARGE SCALE GENOMIC DNA]</scope>
    <source>
        <strain evidence="3 4">MUCL3349</strain>
    </source>
</reference>
<evidence type="ECO:0000256" key="1">
    <source>
        <dbReference type="SAM" id="MobiDB-lite"/>
    </source>
</evidence>
<protein>
    <recommendedName>
        <fullName evidence="2">Dynamin N-terminal domain-containing protein</fullName>
    </recommendedName>
</protein>
<evidence type="ECO:0000313" key="4">
    <source>
        <dbReference type="Proteomes" id="UP000297280"/>
    </source>
</evidence>
<dbReference type="EMBL" id="PQXO01000373">
    <property type="protein sequence ID" value="TGO85669.1"/>
    <property type="molecule type" value="Genomic_DNA"/>
</dbReference>
<dbReference type="PANTHER" id="PTHR36681">
    <property type="entry name" value="NUCLEAR GTPASE, GERMINAL CENTER-ASSOCIATED, TANDEM DUPLICATE 3"/>
    <property type="match status" value="1"/>
</dbReference>
<dbReference type="InterPro" id="IPR045063">
    <property type="entry name" value="Dynamin_N"/>
</dbReference>
<gene>
    <name evidence="3" type="ORF">BPOR_0374g00030</name>
</gene>
<dbReference type="Gene3D" id="3.40.50.300">
    <property type="entry name" value="P-loop containing nucleotide triphosphate hydrolases"/>
    <property type="match status" value="2"/>
</dbReference>
<feature type="region of interest" description="Disordered" evidence="1">
    <location>
        <begin position="1"/>
        <end position="117"/>
    </location>
</feature>
<organism evidence="3 4">
    <name type="scientific">Botrytis porri</name>
    <dbReference type="NCBI Taxonomy" id="87229"/>
    <lineage>
        <taxon>Eukaryota</taxon>
        <taxon>Fungi</taxon>
        <taxon>Dikarya</taxon>
        <taxon>Ascomycota</taxon>
        <taxon>Pezizomycotina</taxon>
        <taxon>Leotiomycetes</taxon>
        <taxon>Helotiales</taxon>
        <taxon>Sclerotiniaceae</taxon>
        <taxon>Botrytis</taxon>
    </lineage>
</organism>
<feature type="compositionally biased region" description="Basic and acidic residues" evidence="1">
    <location>
        <begin position="44"/>
        <end position="75"/>
    </location>
</feature>
<proteinExistence type="predicted"/>
<evidence type="ECO:0000259" key="2">
    <source>
        <dbReference type="Pfam" id="PF00350"/>
    </source>
</evidence>
<dbReference type="PANTHER" id="PTHR36681:SF3">
    <property type="entry name" value="NUCLEAR GTPASE, GERMINAL CENTER-ASSOCIATED, TANDEM DUPLICATE 3"/>
    <property type="match status" value="1"/>
</dbReference>
<dbReference type="Proteomes" id="UP000297280">
    <property type="component" value="Unassembled WGS sequence"/>
</dbReference>
<dbReference type="AlphaFoldDB" id="A0A4Z1KSE3"/>
<feature type="compositionally biased region" description="Low complexity" evidence="1">
    <location>
        <begin position="29"/>
        <end position="41"/>
    </location>
</feature>
<dbReference type="InterPro" id="IPR027417">
    <property type="entry name" value="P-loop_NTPase"/>
</dbReference>
<name>A0A4Z1KSE3_9HELO</name>
<dbReference type="STRING" id="87229.A0A4Z1KSE3"/>
<comment type="caution">
    <text evidence="3">The sequence shown here is derived from an EMBL/GenBank/DDBJ whole genome shotgun (WGS) entry which is preliminary data.</text>
</comment>
<dbReference type="SUPFAM" id="SSF52540">
    <property type="entry name" value="P-loop containing nucleoside triphosphate hydrolases"/>
    <property type="match status" value="1"/>
</dbReference>
<feature type="domain" description="Dynamin N-terminal" evidence="2">
    <location>
        <begin position="212"/>
        <end position="454"/>
    </location>
</feature>
<evidence type="ECO:0000313" key="3">
    <source>
        <dbReference type="EMBL" id="TGO85669.1"/>
    </source>
</evidence>